<protein>
    <submittedName>
        <fullName evidence="2">Uncharacterized protein</fullName>
    </submittedName>
</protein>
<sequence length="129" mass="14284">MYRTSKVVGSWQLAAWTAKDLPAGMFGNVAFAHFTSLFLPLFVCPLFSRCYRTVMAAVASAAWCVIRWAGCPVLVLWVGMLPTGRVPPAQIRGDLLYYNLFSLSGSLGGSLWYLRSRPRRFCLAANQGD</sequence>
<feature type="transmembrane region" description="Helical" evidence="1">
    <location>
        <begin position="25"/>
        <end position="47"/>
    </location>
</feature>
<accession>A0A545VEM2</accession>
<evidence type="ECO:0000256" key="1">
    <source>
        <dbReference type="SAM" id="Phobius"/>
    </source>
</evidence>
<name>A0A545VEM2_9HYPO</name>
<organism evidence="2 3">
    <name type="scientific">Cordyceps javanica</name>
    <dbReference type="NCBI Taxonomy" id="43265"/>
    <lineage>
        <taxon>Eukaryota</taxon>
        <taxon>Fungi</taxon>
        <taxon>Dikarya</taxon>
        <taxon>Ascomycota</taxon>
        <taxon>Pezizomycotina</taxon>
        <taxon>Sordariomycetes</taxon>
        <taxon>Hypocreomycetidae</taxon>
        <taxon>Hypocreales</taxon>
        <taxon>Cordycipitaceae</taxon>
        <taxon>Cordyceps</taxon>
    </lineage>
</organism>
<reference evidence="2 3" key="1">
    <citation type="journal article" date="2019" name="Appl. Microbiol. Biotechnol.">
        <title>Genome sequence of Isaria javanica and comparative genome analysis insights into family S53 peptidase evolution in fungal entomopathogens.</title>
        <authorList>
            <person name="Lin R."/>
            <person name="Zhang X."/>
            <person name="Xin B."/>
            <person name="Zou M."/>
            <person name="Gao Y."/>
            <person name="Qin F."/>
            <person name="Hu Q."/>
            <person name="Xie B."/>
            <person name="Cheng X."/>
        </authorList>
    </citation>
    <scope>NUCLEOTIDE SEQUENCE [LARGE SCALE GENOMIC DNA]</scope>
    <source>
        <strain evidence="2 3">IJ1G</strain>
    </source>
</reference>
<keyword evidence="1" id="KW-0472">Membrane</keyword>
<dbReference type="Proteomes" id="UP000315783">
    <property type="component" value="Unassembled WGS sequence"/>
</dbReference>
<dbReference type="EMBL" id="SPUK01000001">
    <property type="protein sequence ID" value="TQW00173.1"/>
    <property type="molecule type" value="Genomic_DNA"/>
</dbReference>
<feature type="transmembrane region" description="Helical" evidence="1">
    <location>
        <begin position="95"/>
        <end position="114"/>
    </location>
</feature>
<keyword evidence="1" id="KW-1133">Transmembrane helix</keyword>
<keyword evidence="3" id="KW-1185">Reference proteome</keyword>
<evidence type="ECO:0000313" key="2">
    <source>
        <dbReference type="EMBL" id="TQW00173.1"/>
    </source>
</evidence>
<keyword evidence="1" id="KW-0812">Transmembrane</keyword>
<comment type="caution">
    <text evidence="2">The sequence shown here is derived from an EMBL/GenBank/DDBJ whole genome shotgun (WGS) entry which is preliminary data.</text>
</comment>
<evidence type="ECO:0000313" key="3">
    <source>
        <dbReference type="Proteomes" id="UP000315783"/>
    </source>
</evidence>
<dbReference type="AlphaFoldDB" id="A0A545VEM2"/>
<proteinExistence type="predicted"/>
<gene>
    <name evidence="2" type="ORF">IF1G_00104</name>
</gene>
<feature type="transmembrane region" description="Helical" evidence="1">
    <location>
        <begin position="54"/>
        <end position="75"/>
    </location>
</feature>